<accession>A0A1S9PAR4</accession>
<dbReference type="Proteomes" id="UP000189739">
    <property type="component" value="Unassembled WGS sequence"/>
</dbReference>
<dbReference type="Pfam" id="PF01075">
    <property type="entry name" value="Glyco_transf_9"/>
    <property type="match status" value="1"/>
</dbReference>
<dbReference type="AlphaFoldDB" id="A0A1S9PAR4"/>
<dbReference type="PANTHER" id="PTHR30160:SF1">
    <property type="entry name" value="LIPOPOLYSACCHARIDE 1,2-N-ACETYLGLUCOSAMINETRANSFERASE-RELATED"/>
    <property type="match status" value="1"/>
</dbReference>
<dbReference type="RefSeq" id="WP_078349805.1">
    <property type="nucleotide sequence ID" value="NZ_MBTF01000034.1"/>
</dbReference>
<reference evidence="3 4" key="1">
    <citation type="submission" date="2016-07" db="EMBL/GenBank/DDBJ databases">
        <title>Genomic analysis of zinc-resistant bacterium Mucilaginibacter pedocola TBZ30.</title>
        <authorList>
            <person name="Huang J."/>
            <person name="Tang J."/>
        </authorList>
    </citation>
    <scope>NUCLEOTIDE SEQUENCE [LARGE SCALE GENOMIC DNA]</scope>
    <source>
        <strain evidence="3 4">TBZ30</strain>
    </source>
</reference>
<dbReference type="Gene3D" id="3.40.50.2000">
    <property type="entry name" value="Glycogen Phosphorylase B"/>
    <property type="match status" value="1"/>
</dbReference>
<dbReference type="SUPFAM" id="SSF53756">
    <property type="entry name" value="UDP-Glycosyltransferase/glycogen phosphorylase"/>
    <property type="match status" value="1"/>
</dbReference>
<dbReference type="EMBL" id="MBTF01000034">
    <property type="protein sequence ID" value="OOQ58076.1"/>
    <property type="molecule type" value="Genomic_DNA"/>
</dbReference>
<evidence type="ECO:0008006" key="5">
    <source>
        <dbReference type="Google" id="ProtNLM"/>
    </source>
</evidence>
<dbReference type="GO" id="GO:0009244">
    <property type="term" value="P:lipopolysaccharide core region biosynthetic process"/>
    <property type="evidence" value="ECO:0007669"/>
    <property type="project" value="TreeGrafter"/>
</dbReference>
<sequence>MFTQIRTIAFTLKQLISFGIPSHILYFGDSLGDNLLLTTLAANLHHQGYKNVWVKCNHRFLFEGCPHIKLVLPFGTLLSTPILALFKVRTVLPQYTTYNPQTDRDDVPEKHIILKMADALPLNGTIKNKPVLILSDEEIAKGALAKNHVVITCSTSGAVVPMGNKEWITERYQQVVNTLHRQYKFIQLGTANDPKLDNVTDMRGKLSVRESAAVLKNSQLVITHVGFMMHLARAVDSRAVIIYGGRETPSQSGYGCFRNIYNAVPCSPCWLHNKCDFEKRCMTEITPEMVTDAALKELDLYGTPLPVDELLNA</sequence>
<evidence type="ECO:0000313" key="3">
    <source>
        <dbReference type="EMBL" id="OOQ58076.1"/>
    </source>
</evidence>
<dbReference type="OrthoDB" id="791408at2"/>
<dbReference type="InterPro" id="IPR051199">
    <property type="entry name" value="LPS_LOS_Heptosyltrfase"/>
</dbReference>
<dbReference type="PANTHER" id="PTHR30160">
    <property type="entry name" value="TETRAACYLDISACCHARIDE 4'-KINASE-RELATED"/>
    <property type="match status" value="1"/>
</dbReference>
<evidence type="ECO:0000313" key="4">
    <source>
        <dbReference type="Proteomes" id="UP000189739"/>
    </source>
</evidence>
<dbReference type="GO" id="GO:0005829">
    <property type="term" value="C:cytosol"/>
    <property type="evidence" value="ECO:0007669"/>
    <property type="project" value="TreeGrafter"/>
</dbReference>
<dbReference type="InterPro" id="IPR002201">
    <property type="entry name" value="Glyco_trans_9"/>
</dbReference>
<organism evidence="3 4">
    <name type="scientific">Mucilaginibacter pedocola</name>
    <dbReference type="NCBI Taxonomy" id="1792845"/>
    <lineage>
        <taxon>Bacteria</taxon>
        <taxon>Pseudomonadati</taxon>
        <taxon>Bacteroidota</taxon>
        <taxon>Sphingobacteriia</taxon>
        <taxon>Sphingobacteriales</taxon>
        <taxon>Sphingobacteriaceae</taxon>
        <taxon>Mucilaginibacter</taxon>
    </lineage>
</organism>
<dbReference type="STRING" id="1792845.BC343_10480"/>
<gene>
    <name evidence="3" type="ORF">BC343_10480</name>
</gene>
<dbReference type="GO" id="GO:0008713">
    <property type="term" value="F:ADP-heptose-lipopolysaccharide heptosyltransferase activity"/>
    <property type="evidence" value="ECO:0007669"/>
    <property type="project" value="TreeGrafter"/>
</dbReference>
<keyword evidence="4" id="KW-1185">Reference proteome</keyword>
<name>A0A1S9PAR4_9SPHI</name>
<keyword evidence="1" id="KW-0328">Glycosyltransferase</keyword>
<keyword evidence="2" id="KW-0808">Transferase</keyword>
<comment type="caution">
    <text evidence="3">The sequence shown here is derived from an EMBL/GenBank/DDBJ whole genome shotgun (WGS) entry which is preliminary data.</text>
</comment>
<evidence type="ECO:0000256" key="2">
    <source>
        <dbReference type="ARBA" id="ARBA00022679"/>
    </source>
</evidence>
<evidence type="ECO:0000256" key="1">
    <source>
        <dbReference type="ARBA" id="ARBA00022676"/>
    </source>
</evidence>
<protein>
    <recommendedName>
        <fullName evidence="5">Glycosyl transferase family 9</fullName>
    </recommendedName>
</protein>
<proteinExistence type="predicted"/>